<keyword evidence="5" id="KW-0800">Toxin</keyword>
<keyword evidence="5" id="KW-0460">Magnesium</keyword>
<evidence type="ECO:0000256" key="1">
    <source>
        <dbReference type="ARBA" id="ARBA00022649"/>
    </source>
</evidence>
<dbReference type="InterPro" id="IPR022907">
    <property type="entry name" value="VapC_family"/>
</dbReference>
<gene>
    <name evidence="7" type="primary">vapC_2</name>
    <name evidence="5" type="synonym">vapC</name>
    <name evidence="7" type="ORF">MoryE10_30790</name>
</gene>
<keyword evidence="8" id="KW-1185">Reference proteome</keyword>
<name>A0A8D4VQ82_9GAMM</name>
<evidence type="ECO:0000256" key="4">
    <source>
        <dbReference type="ARBA" id="ARBA00022801"/>
    </source>
</evidence>
<dbReference type="GO" id="GO:0016787">
    <property type="term" value="F:hydrolase activity"/>
    <property type="evidence" value="ECO:0007669"/>
    <property type="project" value="UniProtKB-KW"/>
</dbReference>
<comment type="cofactor">
    <cofactor evidence="5">
        <name>Mg(2+)</name>
        <dbReference type="ChEBI" id="CHEBI:18420"/>
    </cofactor>
</comment>
<dbReference type="InterPro" id="IPR029060">
    <property type="entry name" value="PIN-like_dom_sf"/>
</dbReference>
<comment type="similarity">
    <text evidence="5">Belongs to the PINc/VapC protein family.</text>
</comment>
<dbReference type="Pfam" id="PF01850">
    <property type="entry name" value="PIN"/>
    <property type="match status" value="1"/>
</dbReference>
<protein>
    <recommendedName>
        <fullName evidence="5">Ribonuclease VapC</fullName>
        <shortName evidence="5">RNase VapC</shortName>
        <ecNumber evidence="5">3.1.-.-</ecNumber>
    </recommendedName>
    <alternativeName>
        <fullName evidence="5">Toxin VapC</fullName>
    </alternativeName>
</protein>
<evidence type="ECO:0000256" key="5">
    <source>
        <dbReference type="HAMAP-Rule" id="MF_00265"/>
    </source>
</evidence>
<feature type="binding site" evidence="5">
    <location>
        <position position="5"/>
    </location>
    <ligand>
        <name>Mg(2+)</name>
        <dbReference type="ChEBI" id="CHEBI:18420"/>
    </ligand>
</feature>
<dbReference type="GO" id="GO:0000287">
    <property type="term" value="F:magnesium ion binding"/>
    <property type="evidence" value="ECO:0007669"/>
    <property type="project" value="UniProtKB-UniRule"/>
</dbReference>
<dbReference type="KEGG" id="moz:MoryE10_30790"/>
<dbReference type="GO" id="GO:0004540">
    <property type="term" value="F:RNA nuclease activity"/>
    <property type="evidence" value="ECO:0007669"/>
    <property type="project" value="InterPro"/>
</dbReference>
<dbReference type="HAMAP" id="MF_00265">
    <property type="entry name" value="VapC_Nob1"/>
    <property type="match status" value="1"/>
</dbReference>
<evidence type="ECO:0000313" key="7">
    <source>
        <dbReference type="EMBL" id="BBL72473.1"/>
    </source>
</evidence>
<dbReference type="EC" id="3.1.-.-" evidence="5"/>
<dbReference type="Proteomes" id="UP000824988">
    <property type="component" value="Chromosome"/>
</dbReference>
<feature type="binding site" evidence="5">
    <location>
        <position position="86"/>
    </location>
    <ligand>
        <name>Mg(2+)</name>
        <dbReference type="ChEBI" id="CHEBI:18420"/>
    </ligand>
</feature>
<evidence type="ECO:0000256" key="3">
    <source>
        <dbReference type="ARBA" id="ARBA00022723"/>
    </source>
</evidence>
<dbReference type="AlphaFoldDB" id="A0A8D4VQ82"/>
<dbReference type="InterPro" id="IPR002716">
    <property type="entry name" value="PIN_dom"/>
</dbReference>
<dbReference type="RefSeq" id="WP_054774319.1">
    <property type="nucleotide sequence ID" value="NZ_AP019782.1"/>
</dbReference>
<proteinExistence type="inferred from homology"/>
<dbReference type="SUPFAM" id="SSF88723">
    <property type="entry name" value="PIN domain-like"/>
    <property type="match status" value="1"/>
</dbReference>
<evidence type="ECO:0000313" key="8">
    <source>
        <dbReference type="Proteomes" id="UP000824988"/>
    </source>
</evidence>
<sequence>MILVDTSIWIDHFRGSGSVLSALLHTDHVCTHAWVIGELACGNLGNRAEILGLLQALPQLAPATAEEVLFFIERQRLMGRGIGYVDVHLLAAAALHSSRLYTRDKRLHGIAEELGLAYPAVH</sequence>
<keyword evidence="3 5" id="KW-0479">Metal-binding</keyword>
<dbReference type="GO" id="GO:0090729">
    <property type="term" value="F:toxin activity"/>
    <property type="evidence" value="ECO:0007669"/>
    <property type="project" value="UniProtKB-KW"/>
</dbReference>
<keyword evidence="4 5" id="KW-0378">Hydrolase</keyword>
<reference evidence="7" key="1">
    <citation type="submission" date="2019-06" db="EMBL/GenBank/DDBJ databases">
        <title>Complete genome sequence of Methylogaea oryzae strain JCM16910.</title>
        <authorList>
            <person name="Asakawa S."/>
        </authorList>
    </citation>
    <scope>NUCLEOTIDE SEQUENCE</scope>
    <source>
        <strain evidence="7">E10</strain>
    </source>
</reference>
<accession>A0A8D4VQ82</accession>
<dbReference type="Gene3D" id="3.40.50.1010">
    <property type="entry name" value="5'-nuclease"/>
    <property type="match status" value="1"/>
</dbReference>
<comment type="function">
    <text evidence="5">Toxic component of a toxin-antitoxin (TA) system. An RNase.</text>
</comment>
<evidence type="ECO:0000256" key="2">
    <source>
        <dbReference type="ARBA" id="ARBA00022722"/>
    </source>
</evidence>
<evidence type="ECO:0000259" key="6">
    <source>
        <dbReference type="Pfam" id="PF01850"/>
    </source>
</evidence>
<organism evidence="7 8">
    <name type="scientific">Methylogaea oryzae</name>
    <dbReference type="NCBI Taxonomy" id="1295382"/>
    <lineage>
        <taxon>Bacteria</taxon>
        <taxon>Pseudomonadati</taxon>
        <taxon>Pseudomonadota</taxon>
        <taxon>Gammaproteobacteria</taxon>
        <taxon>Methylococcales</taxon>
        <taxon>Methylococcaceae</taxon>
        <taxon>Methylogaea</taxon>
    </lineage>
</organism>
<keyword evidence="1 5" id="KW-1277">Toxin-antitoxin system</keyword>
<dbReference type="EMBL" id="AP019782">
    <property type="protein sequence ID" value="BBL72473.1"/>
    <property type="molecule type" value="Genomic_DNA"/>
</dbReference>
<keyword evidence="2 5" id="KW-0540">Nuclease</keyword>
<feature type="domain" description="PIN" evidence="6">
    <location>
        <begin position="2"/>
        <end position="111"/>
    </location>
</feature>